<dbReference type="EC" id="2.7.13.3" evidence="2"/>
<keyword evidence="9" id="KW-0472">Membrane</keyword>
<evidence type="ECO:0000256" key="2">
    <source>
        <dbReference type="ARBA" id="ARBA00012438"/>
    </source>
</evidence>
<feature type="transmembrane region" description="Helical" evidence="9">
    <location>
        <begin position="58"/>
        <end position="75"/>
    </location>
</feature>
<feature type="transmembrane region" description="Helical" evidence="9">
    <location>
        <begin position="104"/>
        <end position="120"/>
    </location>
</feature>
<dbReference type="SUPFAM" id="SSF55874">
    <property type="entry name" value="ATPase domain of HSP90 chaperone/DNA topoisomerase II/histidine kinase"/>
    <property type="match status" value="1"/>
</dbReference>
<comment type="catalytic activity">
    <reaction evidence="1">
        <text>ATP + protein L-histidine = ADP + protein N-phospho-L-histidine.</text>
        <dbReference type="EC" id="2.7.13.3"/>
    </reaction>
</comment>
<dbReference type="EMBL" id="CP072384">
    <property type="protein sequence ID" value="QUC09048.1"/>
    <property type="molecule type" value="Genomic_DNA"/>
</dbReference>
<dbReference type="PANTHER" id="PTHR24421:SF10">
    <property type="entry name" value="NITRATE_NITRITE SENSOR PROTEIN NARQ"/>
    <property type="match status" value="1"/>
</dbReference>
<dbReference type="InterPro" id="IPR011712">
    <property type="entry name" value="Sig_transdc_His_kin_sub3_dim/P"/>
</dbReference>
<keyword evidence="9" id="KW-1133">Transmembrane helix</keyword>
<dbReference type="InterPro" id="IPR050482">
    <property type="entry name" value="Sensor_HK_TwoCompSys"/>
</dbReference>
<evidence type="ECO:0000256" key="3">
    <source>
        <dbReference type="ARBA" id="ARBA00022553"/>
    </source>
</evidence>
<evidence type="ECO:0000256" key="1">
    <source>
        <dbReference type="ARBA" id="ARBA00000085"/>
    </source>
</evidence>
<feature type="transmembrane region" description="Helical" evidence="9">
    <location>
        <begin position="132"/>
        <end position="151"/>
    </location>
</feature>
<feature type="domain" description="Signal transduction histidine kinase subgroup 3 dimerisation and phosphoacceptor" evidence="10">
    <location>
        <begin position="178"/>
        <end position="243"/>
    </location>
</feature>
<evidence type="ECO:0000256" key="8">
    <source>
        <dbReference type="ARBA" id="ARBA00023012"/>
    </source>
</evidence>
<feature type="transmembrane region" description="Helical" evidence="9">
    <location>
        <begin position="35"/>
        <end position="53"/>
    </location>
</feature>
<evidence type="ECO:0000256" key="9">
    <source>
        <dbReference type="SAM" id="Phobius"/>
    </source>
</evidence>
<accession>A0ABX7Y871</accession>
<keyword evidence="6" id="KW-0418">Kinase</keyword>
<evidence type="ECO:0000256" key="5">
    <source>
        <dbReference type="ARBA" id="ARBA00022741"/>
    </source>
</evidence>
<keyword evidence="12" id="KW-1185">Reference proteome</keyword>
<evidence type="ECO:0000259" key="10">
    <source>
        <dbReference type="Pfam" id="PF07730"/>
    </source>
</evidence>
<keyword evidence="7" id="KW-0067">ATP-binding</keyword>
<keyword evidence="4" id="KW-0808">Transferase</keyword>
<name>A0ABX7Y871_9ACTN</name>
<evidence type="ECO:0000256" key="4">
    <source>
        <dbReference type="ARBA" id="ARBA00022679"/>
    </source>
</evidence>
<organism evidence="11 12">
    <name type="scientific">Arachnia rubra</name>
    <dbReference type="NCBI Taxonomy" id="1547448"/>
    <lineage>
        <taxon>Bacteria</taxon>
        <taxon>Bacillati</taxon>
        <taxon>Actinomycetota</taxon>
        <taxon>Actinomycetes</taxon>
        <taxon>Propionibacteriales</taxon>
        <taxon>Propionibacteriaceae</taxon>
        <taxon>Arachnia</taxon>
    </lineage>
</organism>
<keyword evidence="5" id="KW-0547">Nucleotide-binding</keyword>
<dbReference type="PANTHER" id="PTHR24421">
    <property type="entry name" value="NITRATE/NITRITE SENSOR PROTEIN NARX-RELATED"/>
    <property type="match status" value="1"/>
</dbReference>
<gene>
    <name evidence="11" type="ORF">J5A65_04795</name>
</gene>
<keyword evidence="9" id="KW-0812">Transmembrane</keyword>
<keyword evidence="8" id="KW-0902">Two-component regulatory system</keyword>
<keyword evidence="3" id="KW-0597">Phosphoprotein</keyword>
<dbReference type="RefSeq" id="WP_212325968.1">
    <property type="nucleotide sequence ID" value="NZ_AP024463.1"/>
</dbReference>
<reference evidence="11 12" key="1">
    <citation type="submission" date="2021-03" db="EMBL/GenBank/DDBJ databases">
        <title>Human Oral Microbial Genomes.</title>
        <authorList>
            <person name="Johnston C.D."/>
            <person name="Chen T."/>
            <person name="Dewhirst F.E."/>
        </authorList>
    </citation>
    <scope>NUCLEOTIDE SEQUENCE [LARGE SCALE GENOMIC DNA]</scope>
    <source>
        <strain evidence="11 12">DSMZ 100122</strain>
    </source>
</reference>
<dbReference type="Gene3D" id="3.30.565.10">
    <property type="entry name" value="Histidine kinase-like ATPase, C-terminal domain"/>
    <property type="match status" value="1"/>
</dbReference>
<dbReference type="Pfam" id="PF07730">
    <property type="entry name" value="HisKA_3"/>
    <property type="match status" value="1"/>
</dbReference>
<evidence type="ECO:0000313" key="12">
    <source>
        <dbReference type="Proteomes" id="UP000678513"/>
    </source>
</evidence>
<dbReference type="Proteomes" id="UP000678513">
    <property type="component" value="Chromosome"/>
</dbReference>
<evidence type="ECO:0000313" key="11">
    <source>
        <dbReference type="EMBL" id="QUC09048.1"/>
    </source>
</evidence>
<protein>
    <recommendedName>
        <fullName evidence="2">histidine kinase</fullName>
        <ecNumber evidence="2">2.7.13.3</ecNumber>
    </recommendedName>
</protein>
<dbReference type="Gene3D" id="1.20.5.1930">
    <property type="match status" value="1"/>
</dbReference>
<evidence type="ECO:0000256" key="7">
    <source>
        <dbReference type="ARBA" id="ARBA00022840"/>
    </source>
</evidence>
<proteinExistence type="predicted"/>
<sequence length="371" mass="39648">MVRQGDVLLALGIAALPLLISLLTGLPTAPLAPGAWETAVVLMALGGLALIWWRKHPLLVQGIIFLLAIPFVWLFPDDLSGSGIAQPVISFCLGLRLPLPRATVLLTGLASVMALITILVKQPDWPTGTTVVIVYFLNFVVPMLGGAMLASRTRHEQAVRRLESEENEKRLAMTLFEERRRLAGELHDVAAHHLAGLVVQAAALEQLIDRDPAQARDTARQLRGLGKEALAGLRSVVKLLRHDNPQQGLRDIPELIDTTRALGVPITLRLAQAPTLPPLSDTAAYRIVQQAISNAIQHAPGATIHVEIDAEGLRVGNGPGHGEIGLGSGGVGLEVMRERAAAIGAAFDAGPTSTGGWLVRLTWPQVSEEET</sequence>
<dbReference type="CDD" id="cd16917">
    <property type="entry name" value="HATPase_UhpB-NarQ-NarX-like"/>
    <property type="match status" value="1"/>
</dbReference>
<evidence type="ECO:0000256" key="6">
    <source>
        <dbReference type="ARBA" id="ARBA00022777"/>
    </source>
</evidence>
<dbReference type="InterPro" id="IPR036890">
    <property type="entry name" value="HATPase_C_sf"/>
</dbReference>